<evidence type="ECO:0000313" key="3">
    <source>
        <dbReference type="Proteomes" id="UP000230505"/>
    </source>
</evidence>
<evidence type="ECO:0000313" key="2">
    <source>
        <dbReference type="EMBL" id="PIX03284.1"/>
    </source>
</evidence>
<keyword evidence="1" id="KW-0175">Coiled coil</keyword>
<proteinExistence type="predicted"/>
<protein>
    <submittedName>
        <fullName evidence="2">Uncharacterized protein</fullName>
    </submittedName>
</protein>
<sequence length="67" mass="7927">MREEDLTDFIETAMAKEAKPCPHSHQEAPQKSKIEPQDLLNFLYNDIEKTREKVERLEEKEKAEKIV</sequence>
<dbReference type="EMBL" id="PFHV01000032">
    <property type="protein sequence ID" value="PIX03284.1"/>
    <property type="molecule type" value="Genomic_DNA"/>
</dbReference>
<dbReference type="Proteomes" id="UP000230505">
    <property type="component" value="Unassembled WGS sequence"/>
</dbReference>
<dbReference type="AlphaFoldDB" id="A0A2M7IYT8"/>
<comment type="caution">
    <text evidence="2">The sequence shown here is derived from an EMBL/GenBank/DDBJ whole genome shotgun (WGS) entry which is preliminary data.</text>
</comment>
<accession>A0A2M7IYT8</accession>
<evidence type="ECO:0000256" key="1">
    <source>
        <dbReference type="SAM" id="Coils"/>
    </source>
</evidence>
<feature type="coiled-coil region" evidence="1">
    <location>
        <begin position="40"/>
        <end position="67"/>
    </location>
</feature>
<reference evidence="3" key="1">
    <citation type="submission" date="2017-09" db="EMBL/GenBank/DDBJ databases">
        <title>Depth-based differentiation of microbial function through sediment-hosted aquifers and enrichment of novel symbionts in the deep terrestrial subsurface.</title>
        <authorList>
            <person name="Probst A.J."/>
            <person name="Ladd B."/>
            <person name="Jarett J.K."/>
            <person name="Geller-Mcgrath D.E."/>
            <person name="Sieber C.M.K."/>
            <person name="Emerson J.B."/>
            <person name="Anantharaman K."/>
            <person name="Thomas B.C."/>
            <person name="Malmstrom R."/>
            <person name="Stieglmeier M."/>
            <person name="Klingl A."/>
            <person name="Woyke T."/>
            <person name="Ryan C.M."/>
            <person name="Banfield J.F."/>
        </authorList>
    </citation>
    <scope>NUCLEOTIDE SEQUENCE [LARGE SCALE GENOMIC DNA]</scope>
</reference>
<gene>
    <name evidence="2" type="ORF">COZ78_01205</name>
</gene>
<organism evidence="2 3">
    <name type="scientific">bacterium (Candidatus Gribaldobacteria) CG_4_8_14_3_um_filter_42_11</name>
    <dbReference type="NCBI Taxonomy" id="2014267"/>
    <lineage>
        <taxon>Bacteria</taxon>
        <taxon>Candidatus Gribaldobacteria</taxon>
    </lineage>
</organism>
<name>A0A2M7IYT8_9BACT</name>